<dbReference type="PANTHER" id="PTHR21432">
    <property type="entry name" value="ACETYL-COA HYDROLASE-RELATED"/>
    <property type="match status" value="1"/>
</dbReference>
<reference evidence="4" key="1">
    <citation type="submission" date="2022-12" db="EMBL/GenBank/DDBJ databases">
        <title>Reference genome sequencing for broad-spectrum identification of bacterial and archaeal isolates by mass spectrometry.</title>
        <authorList>
            <person name="Sekiguchi Y."/>
            <person name="Tourlousse D.M."/>
        </authorList>
    </citation>
    <scope>NUCLEOTIDE SEQUENCE</scope>
    <source>
        <strain evidence="4">ASRB1</strain>
    </source>
</reference>
<dbReference type="GO" id="GO:0016747">
    <property type="term" value="F:acyltransferase activity, transferring groups other than amino-acyl groups"/>
    <property type="evidence" value="ECO:0007669"/>
    <property type="project" value="InterPro"/>
</dbReference>
<dbReference type="InterPro" id="IPR037171">
    <property type="entry name" value="NagB/RpiA_transferase-like"/>
</dbReference>
<dbReference type="CDD" id="cd04301">
    <property type="entry name" value="NAT_SF"/>
    <property type="match status" value="1"/>
</dbReference>
<sequence length="631" mass="69926">MLTNYWPDDYLAKQHTAKEAIGFIHAGQRVFIGSSCGEPQCLVRELASQSGSFTDLEIVRLLSLETAPITLIASETSRQSFHIRSFYSGSTLPQPLAMNRRFFTPINLSALPYLFQTRQIPIHVALIQVSPPDDFGWMSLGVSVDITLAAALSADLVIAQVNPRMPRVLGRSFMHVNDVDVIVEHEEELLTIGDIVEPESARLIAKNVTKLIDDGATLQLGLGATPQATLLALADKNDLGIHTQSLTHGIMELVSRGVINNRKKGVNPGKLVASSAIGTSNLYEFLHDNPGIEFHPSDYVNNPGVIASHNRMTSLNVATVMDLTGQVAVDAPPHNHFSGVTGMLDFVRGAAQSQGGKSILMIPSTSRSGKTSRIVPILDNLAVVVPRSDVYYVVSEYGVVNLFGKSIQERAIAMISLAHPDFRDELFYNAQKLGLIGKERSLKESIHAVYPVKWEESIEIDGKKVTIRPVKSVDERRIQEHFYNLDMNDIISRFFHKKNSFVRDDVASMYQIDYVKEMTMVAVTGEFGFGKIIALGGYVLEQNRNVAEVAFSVNKEWQNKGLSKIIFRKLYEIARENGISGFVAYTSMNNKSMIRLFKSLPCKVTTAHEDDLICMHCELQSGDTEKENKSR</sequence>
<evidence type="ECO:0000256" key="2">
    <source>
        <dbReference type="ARBA" id="ARBA00022679"/>
    </source>
</evidence>
<dbReference type="InterPro" id="IPR038460">
    <property type="entry name" value="AcetylCoA_hyd_C_sf"/>
</dbReference>
<dbReference type="Gene3D" id="3.30.750.70">
    <property type="entry name" value="4-hydroxybutyrate coenzyme like domains"/>
    <property type="match status" value="1"/>
</dbReference>
<proteinExistence type="inferred from homology"/>
<dbReference type="GO" id="GO:0008775">
    <property type="term" value="F:acetate CoA-transferase activity"/>
    <property type="evidence" value="ECO:0007669"/>
    <property type="project" value="InterPro"/>
</dbReference>
<organism evidence="4 5">
    <name type="scientific">Desulforhabdus amnigena</name>
    <dbReference type="NCBI Taxonomy" id="40218"/>
    <lineage>
        <taxon>Bacteria</taxon>
        <taxon>Pseudomonadati</taxon>
        <taxon>Thermodesulfobacteriota</taxon>
        <taxon>Syntrophobacteria</taxon>
        <taxon>Syntrophobacterales</taxon>
        <taxon>Syntrophobacteraceae</taxon>
        <taxon>Desulforhabdus</taxon>
    </lineage>
</organism>
<dbReference type="RefSeq" id="WP_281792444.1">
    <property type="nucleotide sequence ID" value="NZ_BSDR01000001.1"/>
</dbReference>
<dbReference type="InterPro" id="IPR026888">
    <property type="entry name" value="AcetylCoA_hyd_C"/>
</dbReference>
<evidence type="ECO:0000313" key="4">
    <source>
        <dbReference type="EMBL" id="GLI33441.1"/>
    </source>
</evidence>
<dbReference type="Proteomes" id="UP001144372">
    <property type="component" value="Unassembled WGS sequence"/>
</dbReference>
<dbReference type="EMBL" id="BSDR01000001">
    <property type="protein sequence ID" value="GLI33441.1"/>
    <property type="molecule type" value="Genomic_DNA"/>
</dbReference>
<gene>
    <name evidence="4" type="ORF">DAMNIGENAA_08740</name>
</gene>
<dbReference type="GO" id="GO:0006083">
    <property type="term" value="P:acetate metabolic process"/>
    <property type="evidence" value="ECO:0007669"/>
    <property type="project" value="InterPro"/>
</dbReference>
<dbReference type="SUPFAM" id="SSF55729">
    <property type="entry name" value="Acyl-CoA N-acyltransferases (Nat)"/>
    <property type="match status" value="1"/>
</dbReference>
<name>A0A9W6FTJ5_9BACT</name>
<dbReference type="Gene3D" id="3.40.630.30">
    <property type="match status" value="1"/>
</dbReference>
<evidence type="ECO:0000256" key="1">
    <source>
        <dbReference type="ARBA" id="ARBA00009632"/>
    </source>
</evidence>
<evidence type="ECO:0000313" key="5">
    <source>
        <dbReference type="Proteomes" id="UP001144372"/>
    </source>
</evidence>
<accession>A0A9W6FTJ5</accession>
<dbReference type="Pfam" id="PF13336">
    <property type="entry name" value="AcetylCoA_hyd_C"/>
    <property type="match status" value="1"/>
</dbReference>
<evidence type="ECO:0000259" key="3">
    <source>
        <dbReference type="PROSITE" id="PS51186"/>
    </source>
</evidence>
<dbReference type="Gene3D" id="3.40.1080.20">
    <property type="entry name" value="Acetyl-CoA hydrolase/transferase C-terminal domain"/>
    <property type="match status" value="1"/>
</dbReference>
<dbReference type="InterPro" id="IPR000182">
    <property type="entry name" value="GNAT_dom"/>
</dbReference>
<keyword evidence="2" id="KW-0808">Transferase</keyword>
<comment type="similarity">
    <text evidence="1">Belongs to the acetyl-CoA hydrolase/transferase family.</text>
</comment>
<dbReference type="AlphaFoldDB" id="A0A9W6FTJ5"/>
<protein>
    <recommendedName>
        <fullName evidence="3">N-acetyltransferase domain-containing protein</fullName>
    </recommendedName>
</protein>
<dbReference type="Pfam" id="PF00583">
    <property type="entry name" value="Acetyltransf_1"/>
    <property type="match status" value="1"/>
</dbReference>
<dbReference type="PANTHER" id="PTHR21432:SF20">
    <property type="entry name" value="ACETYL-COA HYDROLASE"/>
    <property type="match status" value="1"/>
</dbReference>
<dbReference type="InterPro" id="IPR016181">
    <property type="entry name" value="Acyl_CoA_acyltransferase"/>
</dbReference>
<dbReference type="SUPFAM" id="SSF100950">
    <property type="entry name" value="NagB/RpiA/CoA transferase-like"/>
    <property type="match status" value="2"/>
</dbReference>
<feature type="domain" description="N-acetyltransferase" evidence="3">
    <location>
        <begin position="465"/>
        <end position="620"/>
    </location>
</feature>
<keyword evidence="5" id="KW-1185">Reference proteome</keyword>
<dbReference type="PROSITE" id="PS51186">
    <property type="entry name" value="GNAT"/>
    <property type="match status" value="1"/>
</dbReference>
<dbReference type="Pfam" id="PF02550">
    <property type="entry name" value="AcetylCoA_hydro"/>
    <property type="match status" value="1"/>
</dbReference>
<dbReference type="InterPro" id="IPR003702">
    <property type="entry name" value="ActCoA_hydro_N"/>
</dbReference>
<dbReference type="Gene3D" id="3.40.1080.10">
    <property type="entry name" value="Glutaconate Coenzyme A-transferase"/>
    <property type="match status" value="1"/>
</dbReference>
<comment type="caution">
    <text evidence="4">The sequence shown here is derived from an EMBL/GenBank/DDBJ whole genome shotgun (WGS) entry which is preliminary data.</text>
</comment>
<dbReference type="InterPro" id="IPR046433">
    <property type="entry name" value="ActCoA_hydro"/>
</dbReference>